<evidence type="ECO:0000313" key="2">
    <source>
        <dbReference type="EMBL" id="KAL2854079.1"/>
    </source>
</evidence>
<name>A0ABR4KP74_9EURO</name>
<dbReference type="Proteomes" id="UP001610444">
    <property type="component" value="Unassembled WGS sequence"/>
</dbReference>
<evidence type="ECO:0000313" key="3">
    <source>
        <dbReference type="Proteomes" id="UP001610444"/>
    </source>
</evidence>
<keyword evidence="3" id="KW-1185">Reference proteome</keyword>
<evidence type="ECO:0000256" key="1">
    <source>
        <dbReference type="SAM" id="MobiDB-lite"/>
    </source>
</evidence>
<organism evidence="2 3">
    <name type="scientific">Aspergillus pseudodeflectus</name>
    <dbReference type="NCBI Taxonomy" id="176178"/>
    <lineage>
        <taxon>Eukaryota</taxon>
        <taxon>Fungi</taxon>
        <taxon>Dikarya</taxon>
        <taxon>Ascomycota</taxon>
        <taxon>Pezizomycotina</taxon>
        <taxon>Eurotiomycetes</taxon>
        <taxon>Eurotiomycetidae</taxon>
        <taxon>Eurotiales</taxon>
        <taxon>Aspergillaceae</taxon>
        <taxon>Aspergillus</taxon>
        <taxon>Aspergillus subgen. Nidulantes</taxon>
    </lineage>
</organism>
<gene>
    <name evidence="2" type="ORF">BJX68DRAFT_232780</name>
</gene>
<feature type="region of interest" description="Disordered" evidence="1">
    <location>
        <begin position="1"/>
        <end position="32"/>
    </location>
</feature>
<dbReference type="GeneID" id="98154706"/>
<reference evidence="2 3" key="1">
    <citation type="submission" date="2024-07" db="EMBL/GenBank/DDBJ databases">
        <title>Section-level genome sequencing and comparative genomics of Aspergillus sections Usti and Cavernicolus.</title>
        <authorList>
            <consortium name="Lawrence Berkeley National Laboratory"/>
            <person name="Nybo J.L."/>
            <person name="Vesth T.C."/>
            <person name="Theobald S."/>
            <person name="Frisvad J.C."/>
            <person name="Larsen T.O."/>
            <person name="Kjaerboelling I."/>
            <person name="Rothschild-Mancinelli K."/>
            <person name="Lyhne E.K."/>
            <person name="Kogle M.E."/>
            <person name="Barry K."/>
            <person name="Clum A."/>
            <person name="Na H."/>
            <person name="Ledsgaard L."/>
            <person name="Lin J."/>
            <person name="Lipzen A."/>
            <person name="Kuo A."/>
            <person name="Riley R."/>
            <person name="Mondo S."/>
            <person name="LaButti K."/>
            <person name="Haridas S."/>
            <person name="Pangalinan J."/>
            <person name="Salamov A.A."/>
            <person name="Simmons B.A."/>
            <person name="Magnuson J.K."/>
            <person name="Chen J."/>
            <person name="Drula E."/>
            <person name="Henrissat B."/>
            <person name="Wiebenga A."/>
            <person name="Lubbers R.J."/>
            <person name="Gomes A.C."/>
            <person name="Macurrencykelacurrency M.R."/>
            <person name="Stajich J."/>
            <person name="Grigoriev I.V."/>
            <person name="Mortensen U.H."/>
            <person name="De vries R.P."/>
            <person name="Baker S.E."/>
            <person name="Andersen M.R."/>
        </authorList>
    </citation>
    <scope>NUCLEOTIDE SEQUENCE [LARGE SCALE GENOMIC DNA]</scope>
    <source>
        <strain evidence="2 3">CBS 756.74</strain>
    </source>
</reference>
<dbReference type="RefSeq" id="XP_070901244.1">
    <property type="nucleotide sequence ID" value="XM_071039542.1"/>
</dbReference>
<proteinExistence type="predicted"/>
<sequence>MFRQHPHLARPMLPGLLPSEPNTHDTATEKLTPPTTEYIIQPIMSRMRTLACHHFVAHPTARTTYSSSPRTSKNNTRVFA</sequence>
<protein>
    <submittedName>
        <fullName evidence="2">Uncharacterized protein</fullName>
    </submittedName>
</protein>
<comment type="caution">
    <text evidence="2">The sequence shown here is derived from an EMBL/GenBank/DDBJ whole genome shotgun (WGS) entry which is preliminary data.</text>
</comment>
<feature type="region of interest" description="Disordered" evidence="1">
    <location>
        <begin position="61"/>
        <end position="80"/>
    </location>
</feature>
<dbReference type="EMBL" id="JBFXLR010000012">
    <property type="protein sequence ID" value="KAL2854079.1"/>
    <property type="molecule type" value="Genomic_DNA"/>
</dbReference>
<accession>A0ABR4KP74</accession>